<dbReference type="Pfam" id="PF08021">
    <property type="entry name" value="FAD_binding_9"/>
    <property type="match status" value="1"/>
</dbReference>
<dbReference type="PANTHER" id="PTHR30157:SF0">
    <property type="entry name" value="NADPH-DEPENDENT FERRIC-CHELATE REDUCTASE"/>
    <property type="match status" value="1"/>
</dbReference>
<dbReference type="InterPro" id="IPR039261">
    <property type="entry name" value="FNR_nucleotide-bd"/>
</dbReference>
<dbReference type="PROSITE" id="PS51384">
    <property type="entry name" value="FAD_FR"/>
    <property type="match status" value="1"/>
</dbReference>
<protein>
    <submittedName>
        <fullName evidence="2">Siderophore-interacting protein</fullName>
    </submittedName>
</protein>
<dbReference type="Gene3D" id="3.40.50.80">
    <property type="entry name" value="Nucleotide-binding domain of ferredoxin-NADP reductase (FNR) module"/>
    <property type="match status" value="1"/>
</dbReference>
<dbReference type="PANTHER" id="PTHR30157">
    <property type="entry name" value="FERRIC REDUCTASE, NADPH-DEPENDENT"/>
    <property type="match status" value="1"/>
</dbReference>
<dbReference type="Pfam" id="PF04954">
    <property type="entry name" value="SIP"/>
    <property type="match status" value="1"/>
</dbReference>
<sequence length="287" mass="31528">MTEQKRRRPQYVFQVVGTEPVMPHMVRVLFGGSGFDDFVGEMAERGTTDTYVKIMFAKPELGLIPPYDLDELRGRLAPEDMPAQRTYTIRKVDHAARVIAIDFVTHGDTGIAGPWAERARIGDEIVFSSPGGGYAPSPEVDEHFLLGDESALPAIAAAIESLPRAARGRAYIEVESADDEIAIDAPEGVEVFWLHRDGATYGSVMIAAVEALAPPSGSVDVFAHGERSAMKRLRPLIHNEWGIPRSRMSYSAYWAAGRNHDAFQAEKRTPVGQIFDAEPAAPPIWRA</sequence>
<organism evidence="2 3">
    <name type="scientific">Microbacterium nanhaiense</name>
    <dbReference type="NCBI Taxonomy" id="1301026"/>
    <lineage>
        <taxon>Bacteria</taxon>
        <taxon>Bacillati</taxon>
        <taxon>Actinomycetota</taxon>
        <taxon>Actinomycetes</taxon>
        <taxon>Micrococcales</taxon>
        <taxon>Microbacteriaceae</taxon>
        <taxon>Microbacterium</taxon>
    </lineage>
</organism>
<dbReference type="CDD" id="cd06193">
    <property type="entry name" value="siderophore_interacting"/>
    <property type="match status" value="1"/>
</dbReference>
<dbReference type="Gene3D" id="2.40.30.10">
    <property type="entry name" value="Translation factors"/>
    <property type="match status" value="1"/>
</dbReference>
<keyword evidence="3" id="KW-1185">Reference proteome</keyword>
<name>A0ABQ2MZD1_9MICO</name>
<comment type="caution">
    <text evidence="2">The sequence shown here is derived from an EMBL/GenBank/DDBJ whole genome shotgun (WGS) entry which is preliminary data.</text>
</comment>
<dbReference type="SUPFAM" id="SSF63380">
    <property type="entry name" value="Riboflavin synthase domain-like"/>
    <property type="match status" value="1"/>
</dbReference>
<proteinExistence type="predicted"/>
<dbReference type="InterPro" id="IPR017927">
    <property type="entry name" value="FAD-bd_FR_type"/>
</dbReference>
<feature type="domain" description="FAD-binding FR-type" evidence="1">
    <location>
        <begin position="8"/>
        <end position="137"/>
    </location>
</feature>
<evidence type="ECO:0000259" key="1">
    <source>
        <dbReference type="PROSITE" id="PS51384"/>
    </source>
</evidence>
<dbReference type="EMBL" id="BMMQ01000002">
    <property type="protein sequence ID" value="GGO61227.1"/>
    <property type="molecule type" value="Genomic_DNA"/>
</dbReference>
<dbReference type="InterPro" id="IPR039374">
    <property type="entry name" value="SIP_fam"/>
</dbReference>
<evidence type="ECO:0000313" key="2">
    <source>
        <dbReference type="EMBL" id="GGO61227.1"/>
    </source>
</evidence>
<dbReference type="Proteomes" id="UP000638043">
    <property type="component" value="Unassembled WGS sequence"/>
</dbReference>
<dbReference type="InterPro" id="IPR017938">
    <property type="entry name" value="Riboflavin_synthase-like_b-brl"/>
</dbReference>
<evidence type="ECO:0000313" key="3">
    <source>
        <dbReference type="Proteomes" id="UP000638043"/>
    </source>
</evidence>
<reference evidence="3" key="1">
    <citation type="journal article" date="2019" name="Int. J. Syst. Evol. Microbiol.">
        <title>The Global Catalogue of Microorganisms (GCM) 10K type strain sequencing project: providing services to taxonomists for standard genome sequencing and annotation.</title>
        <authorList>
            <consortium name="The Broad Institute Genomics Platform"/>
            <consortium name="The Broad Institute Genome Sequencing Center for Infectious Disease"/>
            <person name="Wu L."/>
            <person name="Ma J."/>
        </authorList>
    </citation>
    <scope>NUCLEOTIDE SEQUENCE [LARGE SCALE GENOMIC DNA]</scope>
    <source>
        <strain evidence="3">CGMCC 4.7181</strain>
    </source>
</reference>
<dbReference type="InterPro" id="IPR007037">
    <property type="entry name" value="SIP_rossman_dom"/>
</dbReference>
<accession>A0ABQ2MZD1</accession>
<dbReference type="RefSeq" id="WP_188700154.1">
    <property type="nucleotide sequence ID" value="NZ_BMMQ01000002.1"/>
</dbReference>
<dbReference type="InterPro" id="IPR013113">
    <property type="entry name" value="SIP_FAD-bd"/>
</dbReference>
<gene>
    <name evidence="2" type="ORF">GCM10010910_08530</name>
</gene>